<feature type="region of interest" description="Disordered" evidence="1">
    <location>
        <begin position="1"/>
        <end position="42"/>
    </location>
</feature>
<name>A0AAF0AQ01_9CAUD</name>
<accession>A0AAF0AQ01</accession>
<proteinExistence type="predicted"/>
<keyword evidence="3" id="KW-1185">Reference proteome</keyword>
<feature type="region of interest" description="Disordered" evidence="1">
    <location>
        <begin position="60"/>
        <end position="83"/>
    </location>
</feature>
<reference evidence="2 3" key="1">
    <citation type="submission" date="2022-10" db="EMBL/GenBank/DDBJ databases">
        <authorList>
            <person name="Li J.H."/>
            <person name="Ding Y.F."/>
            <person name="Wei Y.L."/>
        </authorList>
    </citation>
    <scope>NUCLEOTIDE SEQUENCE [LARGE SCALE GENOMIC DNA]</scope>
</reference>
<organism evidence="2 3">
    <name type="scientific">Pseudomonas phage PSV3</name>
    <dbReference type="NCBI Taxonomy" id="3003632"/>
    <lineage>
        <taxon>Viruses</taxon>
        <taxon>Duplodnaviria</taxon>
        <taxon>Heunggongvirae</taxon>
        <taxon>Uroviricota</taxon>
        <taxon>Caudoviricetes</taxon>
        <taxon>Jondennisvirinae</taxon>
        <taxon>Septimatrevirus</taxon>
    </lineage>
</organism>
<dbReference type="EMBL" id="OP712466">
    <property type="protein sequence ID" value="WBF76850.1"/>
    <property type="molecule type" value="Genomic_DNA"/>
</dbReference>
<protein>
    <submittedName>
        <fullName evidence="2">Uncharacterized protein</fullName>
    </submittedName>
</protein>
<evidence type="ECO:0000313" key="2">
    <source>
        <dbReference type="EMBL" id="WBF76850.1"/>
    </source>
</evidence>
<evidence type="ECO:0000256" key="1">
    <source>
        <dbReference type="SAM" id="MobiDB-lite"/>
    </source>
</evidence>
<sequence length="163" mass="17560">MKIDSNIPLPPEDEAPAAEPAKQKPRARRQAAAGKNKAKGPSPAASLLAALKFVAIAQKKAGPTNVGAKASRSRKEQSQRAKPCGVAFGGVEVRCHRAEKGRADERSVRAYCPQLGGGFRRGFDRRASNRTRLGSVPAYVAVYRRAVEGRRRTVDYAAYPTGF</sequence>
<gene>
    <name evidence="2" type="ORF">PSV3_00148</name>
</gene>
<evidence type="ECO:0000313" key="3">
    <source>
        <dbReference type="Proteomes" id="UP001213034"/>
    </source>
</evidence>
<dbReference type="Proteomes" id="UP001213034">
    <property type="component" value="Segment"/>
</dbReference>